<comment type="caution">
    <text evidence="1">The sequence shown here is derived from an EMBL/GenBank/DDBJ whole genome shotgun (WGS) entry which is preliminary data.</text>
</comment>
<sequence length="100" mass="11172">MVITSEELSLLNSGGKPLKYTPSLINDADSNYLPTTIKVESQKSENLKVEFIRNLLTILYGKEVANKPRPHLDTKGKIKADFETKGLKPPCGVTVEKWLE</sequence>
<name>A0ABV6E7L8_9GAMM</name>
<dbReference type="RefSeq" id="WP_380671847.1">
    <property type="nucleotide sequence ID" value="NZ_CP173186.1"/>
</dbReference>
<protein>
    <submittedName>
        <fullName evidence="1">Uncharacterized protein</fullName>
    </submittedName>
</protein>
<evidence type="ECO:0000313" key="1">
    <source>
        <dbReference type="EMBL" id="MFC0224973.1"/>
    </source>
</evidence>
<evidence type="ECO:0000313" key="2">
    <source>
        <dbReference type="Proteomes" id="UP001589792"/>
    </source>
</evidence>
<organism evidence="1 2">
    <name type="scientific">Serratia aquatilis</name>
    <dbReference type="NCBI Taxonomy" id="1737515"/>
    <lineage>
        <taxon>Bacteria</taxon>
        <taxon>Pseudomonadati</taxon>
        <taxon>Pseudomonadota</taxon>
        <taxon>Gammaproteobacteria</taxon>
        <taxon>Enterobacterales</taxon>
        <taxon>Yersiniaceae</taxon>
        <taxon>Serratia</taxon>
    </lineage>
</organism>
<accession>A0ABV6E7L8</accession>
<gene>
    <name evidence="1" type="ORF">ACFFJ3_00360</name>
</gene>
<dbReference type="EMBL" id="JBHLXG010000003">
    <property type="protein sequence ID" value="MFC0224973.1"/>
    <property type="molecule type" value="Genomic_DNA"/>
</dbReference>
<reference evidence="1 2" key="1">
    <citation type="submission" date="2024-09" db="EMBL/GenBank/DDBJ databases">
        <authorList>
            <person name="Sun Q."/>
            <person name="Mori K."/>
        </authorList>
    </citation>
    <scope>NUCLEOTIDE SEQUENCE [LARGE SCALE GENOMIC DNA]</scope>
    <source>
        <strain evidence="1 2">CCM 8626</strain>
    </source>
</reference>
<dbReference type="Proteomes" id="UP001589792">
    <property type="component" value="Unassembled WGS sequence"/>
</dbReference>
<proteinExistence type="predicted"/>
<keyword evidence="2" id="KW-1185">Reference proteome</keyword>